<evidence type="ECO:0000256" key="1">
    <source>
        <dbReference type="SAM" id="MobiDB-lite"/>
    </source>
</evidence>
<name>A0A6I6JL51_9BACT</name>
<dbReference type="EMBL" id="CP046400">
    <property type="protein sequence ID" value="QGY41003.1"/>
    <property type="molecule type" value="Genomic_DNA"/>
</dbReference>
<gene>
    <name evidence="2" type="ORF">GM415_12995</name>
</gene>
<dbReference type="Proteomes" id="UP000428328">
    <property type="component" value="Chromosome"/>
</dbReference>
<organism evidence="2 3">
    <name type="scientific">Pseudodesulfovibrio cashew</name>
    <dbReference type="NCBI Taxonomy" id="2678688"/>
    <lineage>
        <taxon>Bacteria</taxon>
        <taxon>Pseudomonadati</taxon>
        <taxon>Thermodesulfobacteriota</taxon>
        <taxon>Desulfovibrionia</taxon>
        <taxon>Desulfovibrionales</taxon>
        <taxon>Desulfovibrionaceae</taxon>
    </lineage>
</organism>
<dbReference type="RefSeq" id="WP_158948846.1">
    <property type="nucleotide sequence ID" value="NZ_CP046400.1"/>
</dbReference>
<accession>A0A6I6JL51</accession>
<proteinExistence type="predicted"/>
<evidence type="ECO:0000313" key="3">
    <source>
        <dbReference type="Proteomes" id="UP000428328"/>
    </source>
</evidence>
<dbReference type="AlphaFoldDB" id="A0A6I6JL51"/>
<keyword evidence="3" id="KW-1185">Reference proteome</keyword>
<reference evidence="2 3" key="1">
    <citation type="submission" date="2019-11" db="EMBL/GenBank/DDBJ databases">
        <authorList>
            <person name="Zheng R.K."/>
            <person name="Sun C.M."/>
        </authorList>
    </citation>
    <scope>NUCLEOTIDE SEQUENCE [LARGE SCALE GENOMIC DNA]</scope>
    <source>
        <strain evidence="2 3">SRB007</strain>
    </source>
</reference>
<sequence length="275" mass="30819">MRIRDSGSHFFGSGGGNDRSDSFKKGRKKGQKVRGTLVKRVSPELAWVDIEGHKLLAQLPFSPSEGGTLTFLIRQLEPEIILKAIFEPSSAGISALNLAGHFDTARTLFENRLRKHYGALSEDRIQDRLEAFLYCAREDAALLPALLDATRCLEAINSVLDRADGRFHYLPWLIPSARRHVAFVPRQKSSSQLVQPTYEFELTGFGMVRVEFISRPPDMAYKVRLQHPARSEALKRYLSSRDRSGFTGGLECLGVSHLPRRNHGGLIAERMFGQG</sequence>
<evidence type="ECO:0000313" key="2">
    <source>
        <dbReference type="EMBL" id="QGY41003.1"/>
    </source>
</evidence>
<feature type="region of interest" description="Disordered" evidence="1">
    <location>
        <begin position="1"/>
        <end position="31"/>
    </location>
</feature>
<protein>
    <submittedName>
        <fullName evidence="2">Uncharacterized protein</fullName>
    </submittedName>
</protein>
<dbReference type="KEGG" id="psel:GM415_12995"/>